<evidence type="ECO:0000259" key="10">
    <source>
        <dbReference type="PROSITE" id="PS50114"/>
    </source>
</evidence>
<dbReference type="GO" id="GO:0005634">
    <property type="term" value="C:nucleus"/>
    <property type="evidence" value="ECO:0007669"/>
    <property type="project" value="UniProtKB-SubCell"/>
</dbReference>
<feature type="region of interest" description="Disordered" evidence="9">
    <location>
        <begin position="1000"/>
        <end position="1065"/>
    </location>
</feature>
<gene>
    <name evidence="11" type="ORF">A4X09_0g3386</name>
</gene>
<evidence type="ECO:0000256" key="3">
    <source>
        <dbReference type="ARBA" id="ARBA00022771"/>
    </source>
</evidence>
<feature type="compositionally biased region" description="Polar residues" evidence="9">
    <location>
        <begin position="342"/>
        <end position="356"/>
    </location>
</feature>
<dbReference type="Gene3D" id="3.30.50.10">
    <property type="entry name" value="Erythroid Transcription Factor GATA-1, subunit A"/>
    <property type="match status" value="1"/>
</dbReference>
<dbReference type="GO" id="GO:0000981">
    <property type="term" value="F:DNA-binding transcription factor activity, RNA polymerase II-specific"/>
    <property type="evidence" value="ECO:0007669"/>
    <property type="project" value="TreeGrafter"/>
</dbReference>
<feature type="region of interest" description="Disordered" evidence="9">
    <location>
        <begin position="1217"/>
        <end position="1328"/>
    </location>
</feature>
<feature type="compositionally biased region" description="Gly residues" evidence="9">
    <location>
        <begin position="1274"/>
        <end position="1285"/>
    </location>
</feature>
<reference evidence="11" key="2">
    <citation type="journal article" date="2019" name="IMA Fungus">
        <title>Genome sequencing and comparison of five Tilletia species to identify candidate genes for the detection of regulated species infecting wheat.</title>
        <authorList>
            <person name="Nguyen H.D.T."/>
            <person name="Sultana T."/>
            <person name="Kesanakurti P."/>
            <person name="Hambleton S."/>
        </authorList>
    </citation>
    <scope>NUCLEOTIDE SEQUENCE</scope>
    <source>
        <strain evidence="11">DAOMC 236422</strain>
    </source>
</reference>
<keyword evidence="2" id="KW-0479">Metal-binding</keyword>
<evidence type="ECO:0000256" key="7">
    <source>
        <dbReference type="ARBA" id="ARBA00023242"/>
    </source>
</evidence>
<evidence type="ECO:0000256" key="2">
    <source>
        <dbReference type="ARBA" id="ARBA00022723"/>
    </source>
</evidence>
<comment type="caution">
    <text evidence="11">The sequence shown here is derived from an EMBL/GenBank/DDBJ whole genome shotgun (WGS) entry which is preliminary data.</text>
</comment>
<feature type="compositionally biased region" description="Polar residues" evidence="9">
    <location>
        <begin position="919"/>
        <end position="942"/>
    </location>
</feature>
<feature type="compositionally biased region" description="Gly residues" evidence="9">
    <location>
        <begin position="1118"/>
        <end position="1127"/>
    </location>
</feature>
<dbReference type="PANTHER" id="PTHR10071">
    <property type="entry name" value="TRANSCRIPTION FACTOR GATA FAMILY MEMBER"/>
    <property type="match status" value="1"/>
</dbReference>
<evidence type="ECO:0000313" key="11">
    <source>
        <dbReference type="EMBL" id="KAE8268947.1"/>
    </source>
</evidence>
<proteinExistence type="predicted"/>
<keyword evidence="12" id="KW-1185">Reference proteome</keyword>
<dbReference type="PANTHER" id="PTHR10071:SF281">
    <property type="entry name" value="BOX A-BINDING FACTOR-RELATED"/>
    <property type="match status" value="1"/>
</dbReference>
<feature type="compositionally biased region" description="Polar residues" evidence="9">
    <location>
        <begin position="1286"/>
        <end position="1302"/>
    </location>
</feature>
<evidence type="ECO:0000256" key="8">
    <source>
        <dbReference type="PROSITE-ProRule" id="PRU00094"/>
    </source>
</evidence>
<keyword evidence="5" id="KW-0805">Transcription regulation</keyword>
<evidence type="ECO:0000256" key="9">
    <source>
        <dbReference type="SAM" id="MobiDB-lite"/>
    </source>
</evidence>
<dbReference type="PROSITE" id="PS00344">
    <property type="entry name" value="GATA_ZN_FINGER_1"/>
    <property type="match status" value="1"/>
</dbReference>
<feature type="compositionally biased region" description="Acidic residues" evidence="9">
    <location>
        <begin position="400"/>
        <end position="409"/>
    </location>
</feature>
<feature type="region of interest" description="Disordered" evidence="9">
    <location>
        <begin position="1106"/>
        <end position="1179"/>
    </location>
</feature>
<feature type="compositionally biased region" description="Low complexity" evidence="9">
    <location>
        <begin position="1030"/>
        <end position="1043"/>
    </location>
</feature>
<keyword evidence="3 8" id="KW-0863">Zinc-finger</keyword>
<dbReference type="InterPro" id="IPR013088">
    <property type="entry name" value="Znf_NHR/GATA"/>
</dbReference>
<evidence type="ECO:0000256" key="5">
    <source>
        <dbReference type="ARBA" id="ARBA00023015"/>
    </source>
</evidence>
<dbReference type="GO" id="GO:0008270">
    <property type="term" value="F:zinc ion binding"/>
    <property type="evidence" value="ECO:0007669"/>
    <property type="project" value="UniProtKB-KW"/>
</dbReference>
<dbReference type="InterPro" id="IPR000679">
    <property type="entry name" value="Znf_GATA"/>
</dbReference>
<dbReference type="Proteomes" id="UP000078113">
    <property type="component" value="Unassembled WGS sequence"/>
</dbReference>
<feature type="compositionally biased region" description="Polar residues" evidence="9">
    <location>
        <begin position="1160"/>
        <end position="1169"/>
    </location>
</feature>
<dbReference type="EMBL" id="LWDG02000119">
    <property type="protein sequence ID" value="KAE8268947.1"/>
    <property type="molecule type" value="Genomic_DNA"/>
</dbReference>
<feature type="compositionally biased region" description="Basic and acidic residues" evidence="9">
    <location>
        <begin position="1319"/>
        <end position="1328"/>
    </location>
</feature>
<feature type="compositionally biased region" description="Low complexity" evidence="9">
    <location>
        <begin position="357"/>
        <end position="374"/>
    </location>
</feature>
<feature type="compositionally biased region" description="Basic and acidic residues" evidence="9">
    <location>
        <begin position="454"/>
        <end position="463"/>
    </location>
</feature>
<dbReference type="CDD" id="cd00202">
    <property type="entry name" value="ZnF_GATA"/>
    <property type="match status" value="1"/>
</dbReference>
<name>A0A8X7T4U9_9BASI</name>
<evidence type="ECO:0000256" key="6">
    <source>
        <dbReference type="ARBA" id="ARBA00023163"/>
    </source>
</evidence>
<organism evidence="11 12">
    <name type="scientific">Tilletia walkeri</name>
    <dbReference type="NCBI Taxonomy" id="117179"/>
    <lineage>
        <taxon>Eukaryota</taxon>
        <taxon>Fungi</taxon>
        <taxon>Dikarya</taxon>
        <taxon>Basidiomycota</taxon>
        <taxon>Ustilaginomycotina</taxon>
        <taxon>Exobasidiomycetes</taxon>
        <taxon>Tilletiales</taxon>
        <taxon>Tilletiaceae</taxon>
        <taxon>Tilletia</taxon>
    </lineage>
</organism>
<evidence type="ECO:0000256" key="1">
    <source>
        <dbReference type="ARBA" id="ARBA00004123"/>
    </source>
</evidence>
<dbReference type="FunFam" id="3.30.50.10:FF:000007">
    <property type="entry name" value="Nitrogen regulatory AreA, N-terminal"/>
    <property type="match status" value="1"/>
</dbReference>
<evidence type="ECO:0000256" key="4">
    <source>
        <dbReference type="ARBA" id="ARBA00022833"/>
    </source>
</evidence>
<sequence>MGPSSIPSSSQERVNWSSVGLRTTHTNTLNGGPLPESGQSIYAGSIQHPGTANHAGNDNDATATGSDPSNSSAALSHALAQTRMRYGQLQEQPEDSSSWFNQLSAADIADLASSVPNTTNFSNDLNAASFAVMQNSNGFINGQDTLTNPAGPSSSRSSGVGNFSESLSFTNNPFASANTFTALQTGHGDGVAAAAMAAAAANGYSSVPQTPGGTIPDQHTHQLTGYGQMSAPHPQAYGAPHGGNRQGLPTMQQYGPIGVPSGSALQSPAISDHDFQAAFAQSGAFGWAHPSAGSMASGQAHAAPVMLSPTTQHPPSGMMYPNSALNMTTMNATGLQMQEPSYATNGSTLQDQNRSRQNTTSSQHPSSHPSRNPSLNADSAAGPSLLSPLRSRTPPHSALQDEDGELDPDEMAKKDPLATQVWKMYAKQKSTLPNGARMENLTWRMMAMTLRKKKEQERAEAEARAGCGAASQDVAQSPRTTGSTSAGPSSRRGSTGSERNQTTSLPGPQDAGIKPLTLLADDVPPDAGLAIPTPRAKGKTRFAAVVHEEERGRRGRSSKTPESTSTAGTGPSIIASAAVDDVMDWRGKSKSRSRSRSVSAMDWRGSSRSRSRPAPTARLDSVVDDEDLSHLLSRSAPGSGGGFSLSELAAYDDAHGYQGFETNQGLDALLAFPSSAMPFDLSGTHPHLPLGLDSTVLGGPGGSMPGPSNLVGGAGDGLDTDEHPERREQLHRAFKAAAHSDLFSTLAHSEETTDERNVSFIMGGRKSSWDMSSIGASAWGAPISNLGSVPGIAADFVNHSANQHPEYGFLPRRVRKTSFDHQVQQNTLGSSTATLLEEGSESGGSQLKRPFFHDLPSGRGPSTVPTTSDQRIAAGLSRHVPSYGPQAESLPPGVSGQFLFSLQTGLGVGGGTASGMMDPTSQIPLASPNTGSPQHADFTQNGMLPPGAAGGNASNAGGQDPNLSGGNGGSDYTAIMQMYYNAPASMTMQQPTMTHIDPNRVFAGSQHAPPPQSALTGHGLLNNISGDEASSSWTYSPSSTGNSPDATPPPGIPIHPTSYQSSPLAVNPVHNSPVFEYYGNQRIGVSGSAPVLVAASGTGAVVGRKANGHQRTLSANGVGKGAGGRVDGSGMSKSASSGDVPGRGSGNGKGSGGSAGETRVSGSTSTALGSPNGPPTICSNCNTTKTPLWRRNPDGDPLCNACGLFLKLHGKTRPLSLKTDIIKKRNRTSGGPTKDGKSRSSSSRSNVGAGGGLTFGAFSQMRSRPMSANSSGMHGMGGPLRGIGGSSANSNTMNSLAFTSFPSDAEAQFGAPGTAAQAETRRPRRSDG</sequence>
<feature type="region of interest" description="Disordered" evidence="9">
    <location>
        <begin position="1"/>
        <end position="74"/>
    </location>
</feature>
<keyword evidence="7" id="KW-0539">Nucleus</keyword>
<dbReference type="PROSITE" id="PS50114">
    <property type="entry name" value="GATA_ZN_FINGER_2"/>
    <property type="match status" value="1"/>
</dbReference>
<feature type="compositionally biased region" description="Polar residues" evidence="9">
    <location>
        <begin position="37"/>
        <end position="68"/>
    </location>
</feature>
<comment type="subcellular location">
    <subcellularLocation>
        <location evidence="1">Nucleus</location>
    </subcellularLocation>
</comment>
<dbReference type="Pfam" id="PF08550">
    <property type="entry name" value="GATA_AreA"/>
    <property type="match status" value="1"/>
</dbReference>
<feature type="compositionally biased region" description="Low complexity" evidence="9">
    <location>
        <begin position="596"/>
        <end position="608"/>
    </location>
</feature>
<dbReference type="PRINTS" id="PR00619">
    <property type="entry name" value="GATAZNFINGER"/>
</dbReference>
<feature type="compositionally biased region" description="Polar residues" evidence="9">
    <location>
        <begin position="473"/>
        <end position="506"/>
    </location>
</feature>
<dbReference type="SUPFAM" id="SSF57716">
    <property type="entry name" value="Glucocorticoid receptor-like (DNA-binding domain)"/>
    <property type="match status" value="1"/>
</dbReference>
<reference evidence="11" key="1">
    <citation type="submission" date="2016-04" db="EMBL/GenBank/DDBJ databases">
        <authorList>
            <person name="Nguyen H.D."/>
            <person name="Samba Siva P."/>
            <person name="Cullis J."/>
            <person name="Levesque C.A."/>
            <person name="Hambleton S."/>
        </authorList>
    </citation>
    <scope>NUCLEOTIDE SEQUENCE</scope>
    <source>
        <strain evidence="11">DAOMC 236422</strain>
    </source>
</reference>
<dbReference type="GO" id="GO:0045944">
    <property type="term" value="P:positive regulation of transcription by RNA polymerase II"/>
    <property type="evidence" value="ECO:0007669"/>
    <property type="project" value="TreeGrafter"/>
</dbReference>
<accession>A0A8X7T4U9</accession>
<feature type="region of interest" description="Disordered" evidence="9">
    <location>
        <begin position="911"/>
        <end position="969"/>
    </location>
</feature>
<dbReference type="InterPro" id="IPR039355">
    <property type="entry name" value="Transcription_factor_GATA"/>
</dbReference>
<feature type="compositionally biased region" description="Gly residues" evidence="9">
    <location>
        <begin position="1141"/>
        <end position="1155"/>
    </location>
</feature>
<dbReference type="SMART" id="SM00401">
    <property type="entry name" value="ZnF_GATA"/>
    <property type="match status" value="1"/>
</dbReference>
<feature type="compositionally biased region" description="Polar residues" evidence="9">
    <location>
        <begin position="1"/>
        <end position="30"/>
    </location>
</feature>
<keyword evidence="4" id="KW-0862">Zinc</keyword>
<dbReference type="GO" id="GO:0000978">
    <property type="term" value="F:RNA polymerase II cis-regulatory region sequence-specific DNA binding"/>
    <property type="evidence" value="ECO:0007669"/>
    <property type="project" value="TreeGrafter"/>
</dbReference>
<keyword evidence="6" id="KW-0804">Transcription</keyword>
<dbReference type="Pfam" id="PF00320">
    <property type="entry name" value="GATA"/>
    <property type="match status" value="1"/>
</dbReference>
<evidence type="ECO:0000313" key="12">
    <source>
        <dbReference type="Proteomes" id="UP000078113"/>
    </source>
</evidence>
<feature type="region of interest" description="Disordered" evidence="9">
    <location>
        <begin position="342"/>
        <end position="411"/>
    </location>
</feature>
<feature type="region of interest" description="Disordered" evidence="9">
    <location>
        <begin position="452"/>
        <end position="622"/>
    </location>
</feature>
<feature type="compositionally biased region" description="Polar residues" evidence="9">
    <location>
        <begin position="558"/>
        <end position="569"/>
    </location>
</feature>
<feature type="domain" description="GATA-type" evidence="10">
    <location>
        <begin position="1172"/>
        <end position="1225"/>
    </location>
</feature>
<protein>
    <recommendedName>
        <fullName evidence="10">GATA-type domain-containing protein</fullName>
    </recommendedName>
</protein>
<dbReference type="GO" id="GO:0000122">
    <property type="term" value="P:negative regulation of transcription by RNA polymerase II"/>
    <property type="evidence" value="ECO:0007669"/>
    <property type="project" value="TreeGrafter"/>
</dbReference>
<feature type="compositionally biased region" description="Polar residues" evidence="9">
    <location>
        <begin position="1260"/>
        <end position="1272"/>
    </location>
</feature>
<dbReference type="InterPro" id="IPR013860">
    <property type="entry name" value="AreA_GATA"/>
</dbReference>